<keyword evidence="3" id="KW-1133">Transmembrane helix</keyword>
<proteinExistence type="inferred from homology"/>
<feature type="transmembrane region" description="Helical" evidence="3">
    <location>
        <begin position="130"/>
        <end position="154"/>
    </location>
</feature>
<name>A0A9D1MFT3_9FIRM</name>
<gene>
    <name evidence="4" type="ORF">IAC57_04220</name>
</gene>
<keyword evidence="2" id="KW-1003">Cell membrane</keyword>
<dbReference type="EMBL" id="DVMZ01000108">
    <property type="protein sequence ID" value="HIU59292.1"/>
    <property type="molecule type" value="Genomic_DNA"/>
</dbReference>
<reference evidence="4" key="1">
    <citation type="submission" date="2020-10" db="EMBL/GenBank/DDBJ databases">
        <authorList>
            <person name="Gilroy R."/>
        </authorList>
    </citation>
    <scope>NUCLEOTIDE SEQUENCE</scope>
    <source>
        <strain evidence="4">11687</strain>
    </source>
</reference>
<dbReference type="PANTHER" id="PTHR34295">
    <property type="entry name" value="BIOTIN TRANSPORTER BIOY"/>
    <property type="match status" value="1"/>
</dbReference>
<evidence type="ECO:0000256" key="1">
    <source>
        <dbReference type="ARBA" id="ARBA00010692"/>
    </source>
</evidence>
<reference evidence="4" key="2">
    <citation type="journal article" date="2021" name="PeerJ">
        <title>Extensive microbial diversity within the chicken gut microbiome revealed by metagenomics and culture.</title>
        <authorList>
            <person name="Gilroy R."/>
            <person name="Ravi A."/>
            <person name="Getino M."/>
            <person name="Pursley I."/>
            <person name="Horton D.L."/>
            <person name="Alikhan N.F."/>
            <person name="Baker D."/>
            <person name="Gharbi K."/>
            <person name="Hall N."/>
            <person name="Watson M."/>
            <person name="Adriaenssens E.M."/>
            <person name="Foster-Nyarko E."/>
            <person name="Jarju S."/>
            <person name="Secka A."/>
            <person name="Antonio M."/>
            <person name="Oren A."/>
            <person name="Chaudhuri R.R."/>
            <person name="La Ragione R."/>
            <person name="Hildebrand F."/>
            <person name="Pallen M.J."/>
        </authorList>
    </citation>
    <scope>NUCLEOTIDE SEQUENCE</scope>
    <source>
        <strain evidence="4">11687</strain>
    </source>
</reference>
<dbReference type="InterPro" id="IPR003784">
    <property type="entry name" value="BioY"/>
</dbReference>
<comment type="caution">
    <text evidence="4">The sequence shown here is derived from an EMBL/GenBank/DDBJ whole genome shotgun (WGS) entry which is preliminary data.</text>
</comment>
<keyword evidence="2 3" id="KW-0472">Membrane</keyword>
<feature type="transmembrane region" description="Helical" evidence="3">
    <location>
        <begin position="70"/>
        <end position="92"/>
    </location>
</feature>
<dbReference type="Pfam" id="PF02632">
    <property type="entry name" value="BioY"/>
    <property type="match status" value="1"/>
</dbReference>
<dbReference type="AlphaFoldDB" id="A0A9D1MFT3"/>
<dbReference type="PIRSF" id="PIRSF016661">
    <property type="entry name" value="BioY"/>
    <property type="match status" value="1"/>
</dbReference>
<dbReference type="Gene3D" id="1.10.1760.20">
    <property type="match status" value="1"/>
</dbReference>
<feature type="transmembrane region" description="Helical" evidence="3">
    <location>
        <begin position="21"/>
        <end position="39"/>
    </location>
</feature>
<sequence length="198" mass="20892">MRKKEEQKEAGRKRGAATARELCRIALFAAIIAVCAWISVPIGEIPVTMQTMGICFAGAFLGCKRGTAAVAVYILLGLCGVPVFAGFTGGAAKLLLPTGGYIVGFLFTGFIVGLAADLCKVKNDWARTGILAAAMVLGVAVCYAFGTAWFVALYHRAGKAVTVAGALSMCVVPYLLPDLVKIVVASLLVSRLKKYRER</sequence>
<feature type="transmembrane region" description="Helical" evidence="3">
    <location>
        <begin position="166"/>
        <end position="189"/>
    </location>
</feature>
<comment type="similarity">
    <text evidence="1 2">Belongs to the BioY family.</text>
</comment>
<protein>
    <recommendedName>
        <fullName evidence="2">Biotin transporter</fullName>
    </recommendedName>
</protein>
<evidence type="ECO:0000313" key="4">
    <source>
        <dbReference type="EMBL" id="HIU59292.1"/>
    </source>
</evidence>
<comment type="subcellular location">
    <subcellularLocation>
        <location evidence="2">Cell membrane</location>
        <topology evidence="2">Multi-pass membrane protein</topology>
    </subcellularLocation>
</comment>
<dbReference type="GO" id="GO:0015225">
    <property type="term" value="F:biotin transmembrane transporter activity"/>
    <property type="evidence" value="ECO:0007669"/>
    <property type="project" value="UniProtKB-UniRule"/>
</dbReference>
<organism evidence="4 5">
    <name type="scientific">Candidatus Scatosoma pullistercoris</name>
    <dbReference type="NCBI Taxonomy" id="2840934"/>
    <lineage>
        <taxon>Bacteria</taxon>
        <taxon>Bacillati</taxon>
        <taxon>Bacillota</taxon>
        <taxon>Clostridia</taxon>
        <taxon>Candidatus Scatosoma</taxon>
    </lineage>
</organism>
<dbReference type="GO" id="GO:0005886">
    <property type="term" value="C:plasma membrane"/>
    <property type="evidence" value="ECO:0007669"/>
    <property type="project" value="UniProtKB-SubCell"/>
</dbReference>
<keyword evidence="2" id="KW-0813">Transport</keyword>
<accession>A0A9D1MFT3</accession>
<feature type="transmembrane region" description="Helical" evidence="3">
    <location>
        <begin position="45"/>
        <end position="63"/>
    </location>
</feature>
<evidence type="ECO:0000313" key="5">
    <source>
        <dbReference type="Proteomes" id="UP000824081"/>
    </source>
</evidence>
<dbReference type="Proteomes" id="UP000824081">
    <property type="component" value="Unassembled WGS sequence"/>
</dbReference>
<keyword evidence="3" id="KW-0812">Transmembrane</keyword>
<evidence type="ECO:0000256" key="2">
    <source>
        <dbReference type="PIRNR" id="PIRNR016661"/>
    </source>
</evidence>
<evidence type="ECO:0000256" key="3">
    <source>
        <dbReference type="SAM" id="Phobius"/>
    </source>
</evidence>
<feature type="transmembrane region" description="Helical" evidence="3">
    <location>
        <begin position="98"/>
        <end position="118"/>
    </location>
</feature>
<dbReference type="PANTHER" id="PTHR34295:SF1">
    <property type="entry name" value="BIOTIN TRANSPORTER BIOY"/>
    <property type="match status" value="1"/>
</dbReference>